<dbReference type="GeneID" id="54554468"/>
<dbReference type="OrthoDB" id="3798561at2759"/>
<dbReference type="EMBL" id="ML986536">
    <property type="protein sequence ID" value="KAF2271633.1"/>
    <property type="molecule type" value="Genomic_DNA"/>
</dbReference>
<proteinExistence type="predicted"/>
<evidence type="ECO:0000313" key="1">
    <source>
        <dbReference type="EMBL" id="KAF2271633.1"/>
    </source>
</evidence>
<organism evidence="1 2">
    <name type="scientific">Westerdykella ornata</name>
    <dbReference type="NCBI Taxonomy" id="318751"/>
    <lineage>
        <taxon>Eukaryota</taxon>
        <taxon>Fungi</taxon>
        <taxon>Dikarya</taxon>
        <taxon>Ascomycota</taxon>
        <taxon>Pezizomycotina</taxon>
        <taxon>Dothideomycetes</taxon>
        <taxon>Pleosporomycetidae</taxon>
        <taxon>Pleosporales</taxon>
        <taxon>Sporormiaceae</taxon>
        <taxon>Westerdykella</taxon>
    </lineage>
</organism>
<reference evidence="1" key="1">
    <citation type="journal article" date="2020" name="Stud. Mycol.">
        <title>101 Dothideomycetes genomes: a test case for predicting lifestyles and emergence of pathogens.</title>
        <authorList>
            <person name="Haridas S."/>
            <person name="Albert R."/>
            <person name="Binder M."/>
            <person name="Bloem J."/>
            <person name="Labutti K."/>
            <person name="Salamov A."/>
            <person name="Andreopoulos B."/>
            <person name="Baker S."/>
            <person name="Barry K."/>
            <person name="Bills G."/>
            <person name="Bluhm B."/>
            <person name="Cannon C."/>
            <person name="Castanera R."/>
            <person name="Culley D."/>
            <person name="Daum C."/>
            <person name="Ezra D."/>
            <person name="Gonzalez J."/>
            <person name="Henrissat B."/>
            <person name="Kuo A."/>
            <person name="Liang C."/>
            <person name="Lipzen A."/>
            <person name="Lutzoni F."/>
            <person name="Magnuson J."/>
            <person name="Mondo S."/>
            <person name="Nolan M."/>
            <person name="Ohm R."/>
            <person name="Pangilinan J."/>
            <person name="Park H.-J."/>
            <person name="Ramirez L."/>
            <person name="Alfaro M."/>
            <person name="Sun H."/>
            <person name="Tritt A."/>
            <person name="Yoshinaga Y."/>
            <person name="Zwiers L.-H."/>
            <person name="Turgeon B."/>
            <person name="Goodwin S."/>
            <person name="Spatafora J."/>
            <person name="Crous P."/>
            <person name="Grigoriev I."/>
        </authorList>
    </citation>
    <scope>NUCLEOTIDE SEQUENCE</scope>
    <source>
        <strain evidence="1">CBS 379.55</strain>
    </source>
</reference>
<accession>A0A6A6J671</accession>
<evidence type="ECO:0000313" key="2">
    <source>
        <dbReference type="Proteomes" id="UP000800097"/>
    </source>
</evidence>
<dbReference type="AlphaFoldDB" id="A0A6A6J671"/>
<gene>
    <name evidence="1" type="ORF">EI97DRAFT_462680</name>
</gene>
<protein>
    <submittedName>
        <fullName evidence="1">Uncharacterized protein</fullName>
    </submittedName>
</protein>
<dbReference type="Proteomes" id="UP000800097">
    <property type="component" value="Unassembled WGS sequence"/>
</dbReference>
<keyword evidence="2" id="KW-1185">Reference proteome</keyword>
<name>A0A6A6J671_WESOR</name>
<dbReference type="RefSeq" id="XP_033649172.1">
    <property type="nucleotide sequence ID" value="XM_033801293.1"/>
</dbReference>
<sequence length="366" mass="42384">MLVVVTSYNQIQGLNEADAAYRKGLFWRIILDEGPRGTRHSPVGRDETRQNPEVLRGKVAPYIHGITGGQYAERFCRPLAHYDSDCESIQGKGQWGIEEMVDSGWKCSHWPAMMRYNRNRPPSIKRKNKKKGKQSIIVLPPKDVNPFDTFHVENRNHRRCFTTRAWEYYIRPHTRAGGDSIDQDNVAHRPKIILSTTVISRNMTSKIWFRGEDHIIGKDIPSPAIYTQKLRFPEEEQARHTQLENTLARRLIMDLENVDLEEIEKAVRSGQKFGSKFAKLSCLSSHLGLAAFHNVSTTALRRPERWEEPFTKMCEFLGISTVLLDAQIHNAETRYNYIKKFNEVDPKILVLPQSKYLKLYLTFTDE</sequence>